<name>A0ACA9LUM7_9GLOM</name>
<feature type="non-terminal residue" evidence="1">
    <location>
        <position position="359"/>
    </location>
</feature>
<reference evidence="1" key="1">
    <citation type="submission" date="2021-06" db="EMBL/GenBank/DDBJ databases">
        <authorList>
            <person name="Kallberg Y."/>
            <person name="Tangrot J."/>
            <person name="Rosling A."/>
        </authorList>
    </citation>
    <scope>NUCLEOTIDE SEQUENCE</scope>
    <source>
        <strain evidence="1">CL356</strain>
    </source>
</reference>
<proteinExistence type="predicted"/>
<dbReference type="EMBL" id="CAJVPT010008456">
    <property type="protein sequence ID" value="CAG8552028.1"/>
    <property type="molecule type" value="Genomic_DNA"/>
</dbReference>
<comment type="caution">
    <text evidence="1">The sequence shown here is derived from an EMBL/GenBank/DDBJ whole genome shotgun (WGS) entry which is preliminary data.</text>
</comment>
<evidence type="ECO:0000313" key="2">
    <source>
        <dbReference type="Proteomes" id="UP000789525"/>
    </source>
</evidence>
<protein>
    <submittedName>
        <fullName evidence="1">15307_t:CDS:1</fullName>
    </submittedName>
</protein>
<feature type="non-terminal residue" evidence="1">
    <location>
        <position position="1"/>
    </location>
</feature>
<keyword evidence="2" id="KW-1185">Reference proteome</keyword>
<gene>
    <name evidence="1" type="ORF">ACOLOM_LOCUS4894</name>
</gene>
<sequence>MLPTNKEEDNGSSNASENSSYKSDGTMSLTDVINSEMFLSAFINSSNINLSLKNQDVNNPNIDRDIEAIIEKYGFTMQNDGESSVDKEKISVQTTLSTFYNPKYPNLIVHWQRKVPPFLNEFIELKIGKEIEASPSYEASSSIMKGTVLYKRFANLVENNPAFKKNGASFAENLRELSRQIFDAGTAFEAMYRKGDMLFWVLEMQIDRIINKLDQSLLGQIFSRDESSYFRERLDEIIMEIQSFEKKLQIVTRLIEDTEDRRDDTTEQVLIDGKREAARLIGSNEFLQTFFNSTNDYDYEEAKELSEQSRELLKLSNKTAKGLREISVLLVNYKYYLMGKVNSETPITNVGIERLRKLL</sequence>
<evidence type="ECO:0000313" key="1">
    <source>
        <dbReference type="EMBL" id="CAG8552028.1"/>
    </source>
</evidence>
<accession>A0ACA9LUM7</accession>
<organism evidence="1 2">
    <name type="scientific">Acaulospora colombiana</name>
    <dbReference type="NCBI Taxonomy" id="27376"/>
    <lineage>
        <taxon>Eukaryota</taxon>
        <taxon>Fungi</taxon>
        <taxon>Fungi incertae sedis</taxon>
        <taxon>Mucoromycota</taxon>
        <taxon>Glomeromycotina</taxon>
        <taxon>Glomeromycetes</taxon>
        <taxon>Diversisporales</taxon>
        <taxon>Acaulosporaceae</taxon>
        <taxon>Acaulospora</taxon>
    </lineage>
</organism>
<dbReference type="Proteomes" id="UP000789525">
    <property type="component" value="Unassembled WGS sequence"/>
</dbReference>